<dbReference type="HOGENOM" id="CLU_3053104_0_0_1"/>
<dbReference type="EMBL" id="AL049482">
    <property type="protein sequence ID" value="CAB39653.1"/>
    <property type="molecule type" value="Genomic_DNA"/>
</dbReference>
<feature type="region of interest" description="Disordered" evidence="1">
    <location>
        <begin position="35"/>
        <end position="54"/>
    </location>
</feature>
<organism evidence="4">
    <name type="scientific">Arabidopsis thaliana</name>
    <name type="common">Mouse-ear cress</name>
    <dbReference type="NCBI Taxonomy" id="3702"/>
    <lineage>
        <taxon>Eukaryota</taxon>
        <taxon>Viridiplantae</taxon>
        <taxon>Streptophyta</taxon>
        <taxon>Embryophyta</taxon>
        <taxon>Tracheophyta</taxon>
        <taxon>Spermatophyta</taxon>
        <taxon>Magnoliopsida</taxon>
        <taxon>eudicotyledons</taxon>
        <taxon>Gunneridae</taxon>
        <taxon>Pentapetalae</taxon>
        <taxon>rosids</taxon>
        <taxon>malvids</taxon>
        <taxon>Brassicales</taxon>
        <taxon>Brassicaceae</taxon>
        <taxon>Camelineae</taxon>
        <taxon>Arabidopsis</taxon>
    </lineage>
</organism>
<dbReference type="Proteomes" id="UP000006548">
    <property type="component" value="Chromosome 4"/>
</dbReference>
<protein>
    <submittedName>
        <fullName evidence="5">Uncharacterized protein AT4g09860</fullName>
    </submittedName>
    <submittedName>
        <fullName evidence="4">Uncharacterized protein F17A8.210</fullName>
    </submittedName>
</protein>
<dbReference type="PIR" id="T04034">
    <property type="entry name" value="T04034"/>
</dbReference>
<evidence type="ECO:0000313" key="2">
    <source>
        <dbReference type="Araport" id="AT4G09860"/>
    </source>
</evidence>
<evidence type="ECO:0000256" key="1">
    <source>
        <dbReference type="SAM" id="MobiDB-lite"/>
    </source>
</evidence>
<keyword evidence="6" id="KW-1185">Reference proteome</keyword>
<dbReference type="SMR" id="Q9SZA1"/>
<dbReference type="Araport" id="AT4G09860"/>
<reference evidence="5" key="4">
    <citation type="submission" date="2000-03" db="EMBL/GenBank/DDBJ databases">
        <authorList>
            <person name="Murphy G."/>
            <person name="Ridley P."/>
            <person name="Hudson S."/>
            <person name="Mewes H.W."/>
            <person name="Lemcke K."/>
            <person name="Mayer K.F.X."/>
        </authorList>
    </citation>
    <scope>NUCLEOTIDE SEQUENCE</scope>
</reference>
<evidence type="ECO:0000313" key="4">
    <source>
        <dbReference type="EMBL" id="CAB39653.1"/>
    </source>
</evidence>
<evidence type="ECO:0000313" key="3">
    <source>
        <dbReference type="EMBL" id="AEE82807.1"/>
    </source>
</evidence>
<reference evidence="6" key="7">
    <citation type="journal article" date="2017" name="Plant J.">
        <title>Araport11: a complete reannotation of the Arabidopsis thaliana reference genome.</title>
        <authorList>
            <person name="Cheng C.Y."/>
            <person name="Krishnakumar V."/>
            <person name="Chan A.P."/>
            <person name="Thibaud-Nissen F."/>
            <person name="Schobel S."/>
            <person name="Town C.D."/>
        </authorList>
    </citation>
    <scope>GENOME REANNOTATION</scope>
    <source>
        <strain evidence="6">cv. Columbia</strain>
    </source>
</reference>
<dbReference type="PaxDb" id="3702-AT4G09860.1"/>
<accession>Q9SZA1</accession>
<evidence type="ECO:0000313" key="6">
    <source>
        <dbReference type="Proteomes" id="UP000006548"/>
    </source>
</evidence>
<proteinExistence type="predicted"/>
<sequence length="54" mass="6347">MIKAGDLIRKNQLTSIFFIDLGKAKHQLYAIIRKSIEPNRNRRQHAKTKSLEQK</sequence>
<reference evidence="3 6" key="1">
    <citation type="journal article" date="1999" name="Nature">
        <title>Sequence and analysis of chromosome 4 of the plant Arabidopsis thaliana.</title>
        <authorList>
            <consortium name="EU"/>
            <consortium name="CSHL and WU Arabidopsis Sequencing Project"/>
            <person name="Mayer K."/>
            <person name="Schuller C."/>
            <person name="Wambutt R."/>
            <person name="Murphy G."/>
            <person name="Volckaert G."/>
            <person name="Pohl T."/>
            <person name="Dusterhoft A."/>
            <person name="Stiekema W."/>
            <person name="Entian K.D."/>
            <person name="Terryn N."/>
            <person name="Harris B."/>
            <person name="Ansorge W."/>
            <person name="Brandt P."/>
            <person name="Grivell L."/>
            <person name="Rieger M."/>
            <person name="Weichselgartner M."/>
            <person name="de Simone V."/>
            <person name="Obermaier B."/>
            <person name="Mache R."/>
            <person name="Muller M."/>
            <person name="Kreis M."/>
            <person name="Delseny M."/>
            <person name="Puigdomenech P."/>
            <person name="Watson M."/>
            <person name="Schmidtheini T."/>
            <person name="Reichert B."/>
            <person name="Portatelle D."/>
            <person name="Perez-Alonso M."/>
            <person name="Boutry M."/>
            <person name="Bancroft I."/>
            <person name="Vos P."/>
            <person name="Hoheisel J."/>
            <person name="Zimmermann W."/>
            <person name="Wedler H."/>
            <person name="Ridley P."/>
            <person name="Langham S.A."/>
            <person name="McCullagh B."/>
            <person name="Bilham L."/>
            <person name="Robben J."/>
            <person name="Van der Schueren J."/>
            <person name="Grymonprez B."/>
            <person name="Chuang Y.J."/>
            <person name="Vandenbussche F."/>
            <person name="Braeken M."/>
            <person name="Weltjens I."/>
            <person name="Voet M."/>
            <person name="Bastiaens I."/>
            <person name="Aert R."/>
            <person name="Defoor E."/>
            <person name="Weitzenegger T."/>
            <person name="Bothe G."/>
            <person name="Ramsperger U."/>
            <person name="Hilbert H."/>
            <person name="Braun M."/>
            <person name="Holzer E."/>
            <person name="Brandt A."/>
            <person name="Peters S."/>
            <person name="van Staveren M."/>
            <person name="Dirske W."/>
            <person name="Mooijman P."/>
            <person name="Klein Lankhorst R."/>
            <person name="Rose M."/>
            <person name="Hauf J."/>
            <person name="Kotter P."/>
            <person name="Berneiser S."/>
            <person name="Hempel S."/>
            <person name="Feldpausch M."/>
            <person name="Lamberth S."/>
            <person name="Van den Daele H."/>
            <person name="De Keyser A."/>
            <person name="Buysshaert C."/>
            <person name="Gielen J."/>
            <person name="Villarroel R."/>
            <person name="De Clercq R."/>
            <person name="Van Montagu M."/>
            <person name="Rogers J."/>
            <person name="Cronin A."/>
            <person name="Quail M."/>
            <person name="Bray-Allen S."/>
            <person name="Clark L."/>
            <person name="Doggett J."/>
            <person name="Hall S."/>
            <person name="Kay M."/>
            <person name="Lennard N."/>
            <person name="McLay K."/>
            <person name="Mayes R."/>
            <person name="Pettett A."/>
            <person name="Rajandream M.A."/>
            <person name="Lyne M."/>
            <person name="Benes V."/>
            <person name="Rechmann S."/>
            <person name="Borkova D."/>
            <person name="Blocker H."/>
            <person name="Scharfe M."/>
            <person name="Grimm M."/>
            <person name="Lohnert T.H."/>
            <person name="Dose S."/>
            <person name="de Haan M."/>
            <person name="Maarse A."/>
            <person name="Schafer M."/>
            <person name="Muller-Auer S."/>
            <person name="Gabel C."/>
            <person name="Fuchs M."/>
            <person name="Fartmann B."/>
            <person name="Granderath K."/>
            <person name="Dauner D."/>
            <person name="Herzl A."/>
            <person name="Neumann S."/>
            <person name="Argiriou A."/>
            <person name="Vitale D."/>
            <person name="Liguori R."/>
            <person name="Piravandi E."/>
            <person name="Massenet O."/>
            <person name="Quigley F."/>
            <person name="Clabauld G."/>
            <person name="Mundlein A."/>
            <person name="Felber R."/>
            <person name="Schnabl S."/>
            <person name="Hiller R."/>
            <person name="Schmidt W."/>
            <person name="Lecharny A."/>
            <person name="Aubourg S."/>
            <person name="Chefdor F."/>
            <person name="Cooke R."/>
            <person name="Berger C."/>
            <person name="Montfort A."/>
            <person name="Casacuberta E."/>
            <person name="Gibbons T."/>
            <person name="Weber N."/>
            <person name="Vandenbol M."/>
            <person name="Bargues M."/>
            <person name="Terol J."/>
            <person name="Torres A."/>
            <person name="Perez-Perez A."/>
            <person name="Purnelle B."/>
            <person name="Bent E."/>
            <person name="Johnson S."/>
            <person name="Tacon D."/>
            <person name="Jesse T."/>
            <person name="Heijnen L."/>
            <person name="Schwarz S."/>
            <person name="Scholler P."/>
            <person name="Heber S."/>
            <person name="Francs P."/>
            <person name="Bielke C."/>
            <person name="Frishman D."/>
            <person name="Haase D."/>
            <person name="Lemcke K."/>
            <person name="Mewes H.W."/>
            <person name="Stocker S."/>
            <person name="Zaccaria P."/>
            <person name="Bevan M."/>
            <person name="Wilson R.K."/>
            <person name="de la Bastide M."/>
            <person name="Habermann K."/>
            <person name="Parnell L."/>
            <person name="Dedhia N."/>
            <person name="Gnoj L."/>
            <person name="Schutz K."/>
            <person name="Huang E."/>
            <person name="Spiegel L."/>
            <person name="Sehkon M."/>
            <person name="Murray J."/>
            <person name="Sheet P."/>
            <person name="Cordes M."/>
            <person name="Abu-Threideh J."/>
            <person name="Stoneking T."/>
            <person name="Kalicki J."/>
            <person name="Graves T."/>
            <person name="Harmon G."/>
            <person name="Edwards J."/>
            <person name="Latreille P."/>
            <person name="Courtney L."/>
            <person name="Cloud J."/>
            <person name="Abbott A."/>
            <person name="Scott K."/>
            <person name="Johnson D."/>
            <person name="Minx P."/>
            <person name="Bentley D."/>
            <person name="Fulton B."/>
            <person name="Miller N."/>
            <person name="Greco T."/>
            <person name="Kemp K."/>
            <person name="Kramer J."/>
            <person name="Fulton L."/>
            <person name="Mardis E."/>
            <person name="Dante M."/>
            <person name="Pepin K."/>
            <person name="Hillier L."/>
            <person name="Nelson J."/>
            <person name="Spieth J."/>
            <person name="Ryan E."/>
            <person name="Andrews S."/>
            <person name="Geisel C."/>
            <person name="Layman D."/>
            <person name="Du H."/>
            <person name="Ali J."/>
            <person name="Berghoff A."/>
            <person name="Jones K."/>
            <person name="Drone K."/>
            <person name="Cotton M."/>
            <person name="Joshu C."/>
            <person name="Antonoiu B."/>
            <person name="Zidanic M."/>
            <person name="Strong C."/>
            <person name="Sun H."/>
            <person name="Lamar B."/>
            <person name="Yordan C."/>
            <person name="Ma P."/>
            <person name="Zhong J."/>
            <person name="Preston R."/>
            <person name="Vil D."/>
            <person name="Shekher M."/>
            <person name="Matero A."/>
            <person name="Shah R."/>
            <person name="Swaby I.K."/>
            <person name="O'Shaughnessy A."/>
            <person name="Rodriguez M."/>
            <person name="Hoffmann J."/>
            <person name="Till S."/>
            <person name="Granat S."/>
            <person name="Shohdy N."/>
            <person name="Hasegawa A."/>
            <person name="Hameed A."/>
            <person name="Lodhi M."/>
            <person name="Johnson A."/>
            <person name="Chen E."/>
            <person name="Marra M."/>
            <person name="Martienssen R."/>
            <person name="McCombie W.R."/>
        </authorList>
    </citation>
    <scope>NUCLEOTIDE SEQUENCE [LARGE SCALE GENOMIC DNA]</scope>
    <source>
        <strain evidence="6">cv. Columbia</strain>
    </source>
</reference>
<reference evidence="4" key="2">
    <citation type="submission" date="1999-03" db="EMBL/GenBank/DDBJ databases">
        <authorList>
            <person name="EU Arabidopsis sequencing project"/>
        </authorList>
    </citation>
    <scope>NUCLEOTIDE SEQUENCE</scope>
</reference>
<dbReference type="EMBL" id="CP002687">
    <property type="protein sequence ID" value="AEE82807.1"/>
    <property type="molecule type" value="Genomic_DNA"/>
</dbReference>
<reference evidence="3" key="5">
    <citation type="submission" date="2011-02" db="EMBL/GenBank/DDBJ databases">
        <authorList>
            <consortium name="TAIR"/>
            <person name="Swarbreck D."/>
            <person name="Lamesch P."/>
            <person name="Wilks C."/>
            <person name="Huala E."/>
        </authorList>
    </citation>
    <scope>NUCLEOTIDE SEQUENCE</scope>
</reference>
<dbReference type="AlphaFoldDB" id="Q9SZA1"/>
<dbReference type="TAIR" id="AT4G09860"/>
<name>Q9SZA1_ARATH</name>
<dbReference type="KEGG" id="ath:AT4G09860"/>
<dbReference type="STRING" id="3702.Q9SZA1"/>
<gene>
    <name evidence="2 3" type="ordered locus">At4g09860</name>
    <name evidence="4" type="ORF">F17A8.210</name>
    <name evidence="3" type="ORF">F17A8_210</name>
</gene>
<dbReference type="GeneID" id="826575"/>
<evidence type="ECO:0000313" key="5">
    <source>
        <dbReference type="EMBL" id="CAB78109.1"/>
    </source>
</evidence>
<reference evidence="3" key="6">
    <citation type="submission" date="2016-05" db="EMBL/GenBank/DDBJ databases">
        <authorList>
            <person name="Krishnakumar V."/>
            <person name="Cheng C.-Y."/>
            <person name="Chan A.P."/>
            <person name="Schobel S."/>
            <person name="Kim M."/>
            <person name="Ferlanti E.S."/>
            <person name="Belyaeva I."/>
            <person name="Rosen B.D."/>
            <person name="Micklem G."/>
            <person name="Miller J.R."/>
            <person name="Vaughn M."/>
            <person name="Town C.D."/>
        </authorList>
    </citation>
    <scope>NUCLEOTIDE SEQUENCE</scope>
</reference>
<reference evidence="4" key="3">
    <citation type="submission" date="1999-03" db="EMBL/GenBank/DDBJ databases">
        <authorList>
            <person name="Bevan M."/>
            <person name="Murphy G."/>
            <person name="Ridley P."/>
            <person name="Hudson S."/>
            <person name="Bancroft I."/>
            <person name="Mewes H.W."/>
            <person name="Mannhaupt G."/>
            <person name="Mayer K.F.X."/>
            <person name="Schueller C."/>
        </authorList>
    </citation>
    <scope>NUCLEOTIDE SEQUENCE</scope>
</reference>
<dbReference type="EMBL" id="AL161516">
    <property type="protein sequence ID" value="CAB78109.1"/>
    <property type="molecule type" value="Genomic_DNA"/>
</dbReference>